<sequence>MFKQKNAYKYISCSRSPKLRSFIVTIYFCSSCRYLSLSKSNTSLLN</sequence>
<organism evidence="1">
    <name type="scientific">Rhizophora mucronata</name>
    <name type="common">Asiatic mangrove</name>
    <dbReference type="NCBI Taxonomy" id="61149"/>
    <lineage>
        <taxon>Eukaryota</taxon>
        <taxon>Viridiplantae</taxon>
        <taxon>Streptophyta</taxon>
        <taxon>Embryophyta</taxon>
        <taxon>Tracheophyta</taxon>
        <taxon>Spermatophyta</taxon>
        <taxon>Magnoliopsida</taxon>
        <taxon>eudicotyledons</taxon>
        <taxon>Gunneridae</taxon>
        <taxon>Pentapetalae</taxon>
        <taxon>rosids</taxon>
        <taxon>fabids</taxon>
        <taxon>Malpighiales</taxon>
        <taxon>Rhizophoraceae</taxon>
        <taxon>Rhizophora</taxon>
    </lineage>
</organism>
<evidence type="ECO:0000313" key="1">
    <source>
        <dbReference type="EMBL" id="MBX67767.1"/>
    </source>
</evidence>
<reference evidence="1" key="1">
    <citation type="submission" date="2018-02" db="EMBL/GenBank/DDBJ databases">
        <title>Rhizophora mucronata_Transcriptome.</title>
        <authorList>
            <person name="Meera S.P."/>
            <person name="Sreeshan A."/>
            <person name="Augustine A."/>
        </authorList>
    </citation>
    <scope>NUCLEOTIDE SEQUENCE</scope>
    <source>
        <tissue evidence="1">Leaf</tissue>
    </source>
</reference>
<name>A0A2P2QLK2_RHIMU</name>
<dbReference type="AlphaFoldDB" id="A0A2P2QLK2"/>
<proteinExistence type="predicted"/>
<dbReference type="EMBL" id="GGEC01087283">
    <property type="protein sequence ID" value="MBX67767.1"/>
    <property type="molecule type" value="Transcribed_RNA"/>
</dbReference>
<protein>
    <submittedName>
        <fullName evidence="1">Uncharacterized protein</fullName>
    </submittedName>
</protein>
<accession>A0A2P2QLK2</accession>